<dbReference type="STRING" id="426757.SAMN04488127_2382"/>
<evidence type="ECO:0000313" key="4">
    <source>
        <dbReference type="EMBL" id="SEJ64041.1"/>
    </source>
</evidence>
<dbReference type="PANTHER" id="PTHR21666">
    <property type="entry name" value="PEPTIDASE-RELATED"/>
    <property type="match status" value="1"/>
</dbReference>
<dbReference type="InterPro" id="IPR016047">
    <property type="entry name" value="M23ase_b-sheet_dom"/>
</dbReference>
<keyword evidence="2" id="KW-1133">Transmembrane helix</keyword>
<keyword evidence="2" id="KW-0812">Transmembrane</keyword>
<feature type="domain" description="M23ase beta-sheet core" evidence="3">
    <location>
        <begin position="122"/>
        <end position="216"/>
    </location>
</feature>
<dbReference type="AlphaFoldDB" id="A0A1H7AEI4"/>
<feature type="transmembrane region" description="Helical" evidence="2">
    <location>
        <begin position="20"/>
        <end position="39"/>
    </location>
</feature>
<evidence type="ECO:0000256" key="2">
    <source>
        <dbReference type="SAM" id="Phobius"/>
    </source>
</evidence>
<dbReference type="CDD" id="cd12797">
    <property type="entry name" value="M23_peptidase"/>
    <property type="match status" value="1"/>
</dbReference>
<dbReference type="Pfam" id="PF01551">
    <property type="entry name" value="Peptidase_M23"/>
    <property type="match status" value="1"/>
</dbReference>
<dbReference type="RefSeq" id="WP_092054476.1">
    <property type="nucleotide sequence ID" value="NZ_FNZF01000004.1"/>
</dbReference>
<organism evidence="4 5">
    <name type="scientific">Bhargavaea ginsengi</name>
    <dbReference type="NCBI Taxonomy" id="426757"/>
    <lineage>
        <taxon>Bacteria</taxon>
        <taxon>Bacillati</taxon>
        <taxon>Bacillota</taxon>
        <taxon>Bacilli</taxon>
        <taxon>Bacillales</taxon>
        <taxon>Caryophanaceae</taxon>
        <taxon>Bhargavaea</taxon>
    </lineage>
</organism>
<dbReference type="Proteomes" id="UP000199200">
    <property type="component" value="Unassembled WGS sequence"/>
</dbReference>
<feature type="region of interest" description="Disordered" evidence="1">
    <location>
        <begin position="50"/>
        <end position="69"/>
    </location>
</feature>
<dbReference type="SUPFAM" id="SSF51261">
    <property type="entry name" value="Duplicated hybrid motif"/>
    <property type="match status" value="1"/>
</dbReference>
<evidence type="ECO:0000256" key="1">
    <source>
        <dbReference type="SAM" id="MobiDB-lite"/>
    </source>
</evidence>
<dbReference type="OrthoDB" id="2050153at2"/>
<dbReference type="InterPro" id="IPR011055">
    <property type="entry name" value="Dup_hybrid_motif"/>
</dbReference>
<dbReference type="PANTHER" id="PTHR21666:SF291">
    <property type="entry name" value="STAGE II SPORULATION PROTEIN Q"/>
    <property type="match status" value="1"/>
</dbReference>
<keyword evidence="2" id="KW-0472">Membrane</keyword>
<gene>
    <name evidence="4" type="ORF">SAMN04488127_2382</name>
</gene>
<reference evidence="5" key="1">
    <citation type="submission" date="2016-10" db="EMBL/GenBank/DDBJ databases">
        <authorList>
            <person name="Varghese N."/>
            <person name="Submissions S."/>
        </authorList>
    </citation>
    <scope>NUCLEOTIDE SEQUENCE [LARGE SCALE GENOMIC DNA]</scope>
    <source>
        <strain evidence="5">CGMCC 1.6763</strain>
    </source>
</reference>
<proteinExistence type="predicted"/>
<evidence type="ECO:0000313" key="5">
    <source>
        <dbReference type="Proteomes" id="UP000199200"/>
    </source>
</evidence>
<accession>A0A1H7AEI4</accession>
<dbReference type="InterPro" id="IPR050570">
    <property type="entry name" value="Cell_wall_metabolism_enzyme"/>
</dbReference>
<sequence length="222" mass="23922">MREEKPNNPSQKNKNRKSWLWPAIYSGFAVLFVGMVWTYQAVTNDDAGEKAQVSQSGDPAGGGGGEVTLETNASNETMKFPFDEALLDNVSVLQEYYDVEADSEQREKALLVFNQTYVTNSGISLSNGDEPFEVKAALSGTVEDVVVDEFMGNKVTIKHADGLVTSYGSVTGILVEKGDQVAQGATIATTAANEWNPTAGNHLLFEVKKDGVAVNPGNYLAF</sequence>
<protein>
    <submittedName>
        <fullName evidence="4">Stage II sporulation protein Q</fullName>
    </submittedName>
</protein>
<name>A0A1H7AEI4_9BACL</name>
<keyword evidence="5" id="KW-1185">Reference proteome</keyword>
<dbReference type="GO" id="GO:0004222">
    <property type="term" value="F:metalloendopeptidase activity"/>
    <property type="evidence" value="ECO:0007669"/>
    <property type="project" value="TreeGrafter"/>
</dbReference>
<evidence type="ECO:0000259" key="3">
    <source>
        <dbReference type="Pfam" id="PF01551"/>
    </source>
</evidence>
<dbReference type="Gene3D" id="2.70.70.10">
    <property type="entry name" value="Glucose Permease (Domain IIA)"/>
    <property type="match status" value="1"/>
</dbReference>
<dbReference type="EMBL" id="FNZF01000004">
    <property type="protein sequence ID" value="SEJ64041.1"/>
    <property type="molecule type" value="Genomic_DNA"/>
</dbReference>